<keyword evidence="4" id="KW-0336">GPI-anchor</keyword>
<reference evidence="11" key="2">
    <citation type="journal article" date="2014" name="Mol. Biochem. Parasitol.">
        <title>Capturing the variant surface glycoprotein repertoire (the VSGnome) of Trypanosoma brucei Lister 427.</title>
        <authorList>
            <person name="Cross G.A."/>
            <person name="Kim H.S."/>
            <person name="Wickstead B."/>
        </authorList>
    </citation>
    <scope>NUCLEOTIDE SEQUENCE</scope>
    <source>
        <strain evidence="11">Lister 427</strain>
    </source>
</reference>
<accession>M4ST38</accession>
<evidence type="ECO:0000256" key="6">
    <source>
        <dbReference type="ARBA" id="ARBA00023136"/>
    </source>
</evidence>
<evidence type="ECO:0000256" key="1">
    <source>
        <dbReference type="ARBA" id="ARBA00002523"/>
    </source>
</evidence>
<sequence length="311" mass="34417">MWNKWLEACDATKTPQQREKTLKAQKLDSLQDVDRRQALRRVAVIAQKRLSLEKGVEAALPTNVKLTKSQIEADLNELVYGLATHKGPALEATKAFSGAEQSGRRANCEGTPTAIKAQTLADTLICLCAKDNGGTTDGNTCYHGPDLTNTWSGSSQNNANAWVEIAGLCPPHEQKIFKATEMKAVTDDLVASIRILSGGAHLGAYEDTWCNCKNNDGVCVLYTGINRDTAGTIRTVKWIKKLLDLETKLRTHKAGAQKVQALNSQIEKLNHDLESVAQTVEYERRNQQQKKKQALLTSKADRQQKHRKSWP</sequence>
<dbReference type="AlphaFoldDB" id="M4ST38"/>
<keyword evidence="6" id="KW-0472">Membrane</keyword>
<feature type="non-terminal residue" evidence="11">
    <location>
        <position position="1"/>
    </location>
</feature>
<dbReference type="InterPro" id="IPR025932">
    <property type="entry name" value="Trypano_VSG_B_N_dom"/>
</dbReference>
<dbReference type="Pfam" id="PF13206">
    <property type="entry name" value="VSG_B"/>
    <property type="match status" value="1"/>
</dbReference>
<protein>
    <submittedName>
        <fullName evidence="11">Variant surface glycoprotein 3455</fullName>
    </submittedName>
</protein>
<evidence type="ECO:0000256" key="7">
    <source>
        <dbReference type="ARBA" id="ARBA00023180"/>
    </source>
</evidence>
<dbReference type="GO" id="GO:0005886">
    <property type="term" value="C:plasma membrane"/>
    <property type="evidence" value="ECO:0007669"/>
    <property type="project" value="UniProtKB-SubCell"/>
</dbReference>
<evidence type="ECO:0000259" key="10">
    <source>
        <dbReference type="Pfam" id="PF13206"/>
    </source>
</evidence>
<evidence type="ECO:0000256" key="3">
    <source>
        <dbReference type="ARBA" id="ARBA00022475"/>
    </source>
</evidence>
<evidence type="ECO:0000256" key="4">
    <source>
        <dbReference type="ARBA" id="ARBA00022622"/>
    </source>
</evidence>
<reference evidence="11" key="1">
    <citation type="submission" date="2013-02" db="EMBL/GenBank/DDBJ databases">
        <authorList>
            <person name="Cross G.A.M."/>
            <person name="Kim H.-S."/>
            <person name="Wickstead B."/>
        </authorList>
    </citation>
    <scope>NUCLEOTIDE SEQUENCE</scope>
    <source>
        <strain evidence="11">Lister 427</strain>
    </source>
</reference>
<keyword evidence="7" id="KW-0325">Glycoprotein</keyword>
<organism evidence="11">
    <name type="scientific">Trypanosoma brucei</name>
    <dbReference type="NCBI Taxonomy" id="5691"/>
    <lineage>
        <taxon>Eukaryota</taxon>
        <taxon>Discoba</taxon>
        <taxon>Euglenozoa</taxon>
        <taxon>Kinetoplastea</taxon>
        <taxon>Metakinetoplastina</taxon>
        <taxon>Trypanosomatida</taxon>
        <taxon>Trypanosomatidae</taxon>
        <taxon>Trypanosoma</taxon>
    </lineage>
</organism>
<dbReference type="GO" id="GO:0098552">
    <property type="term" value="C:side of membrane"/>
    <property type="evidence" value="ECO:0007669"/>
    <property type="project" value="UniProtKB-KW"/>
</dbReference>
<evidence type="ECO:0000256" key="9">
    <source>
        <dbReference type="SAM" id="MobiDB-lite"/>
    </source>
</evidence>
<dbReference type="VEuPathDB" id="TriTrypDB:Tb427_000625600"/>
<evidence type="ECO:0000256" key="5">
    <source>
        <dbReference type="ARBA" id="ARBA00022729"/>
    </source>
</evidence>
<keyword evidence="3" id="KW-1003">Cell membrane</keyword>
<proteinExistence type="predicted"/>
<name>M4ST38_9TRYP</name>
<dbReference type="EMBL" id="KC612057">
    <property type="protein sequence ID" value="AGH59488.1"/>
    <property type="molecule type" value="Genomic_DNA"/>
</dbReference>
<keyword evidence="5" id="KW-0732">Signal</keyword>
<keyword evidence="8" id="KW-0449">Lipoprotein</keyword>
<evidence type="ECO:0000256" key="8">
    <source>
        <dbReference type="ARBA" id="ARBA00023288"/>
    </source>
</evidence>
<evidence type="ECO:0000256" key="2">
    <source>
        <dbReference type="ARBA" id="ARBA00004609"/>
    </source>
</evidence>
<feature type="domain" description="Trypanosome variant surface glycoprotein B-type N-terminal" evidence="10">
    <location>
        <begin position="2"/>
        <end position="268"/>
    </location>
</feature>
<comment type="subcellular location">
    <subcellularLocation>
        <location evidence="2">Cell membrane</location>
        <topology evidence="2">Lipid-anchor</topology>
        <topology evidence="2">GPI-anchor</topology>
    </subcellularLocation>
</comment>
<comment type="function">
    <text evidence="1">VSG forms a coat on the surface of the parasite. The trypanosome evades the immune response of the host by expressing a series of antigenically distinct VSGs from an estimated 1000 VSG genes.</text>
</comment>
<evidence type="ECO:0000313" key="11">
    <source>
        <dbReference type="EMBL" id="AGH59488.1"/>
    </source>
</evidence>
<feature type="region of interest" description="Disordered" evidence="9">
    <location>
        <begin position="283"/>
        <end position="311"/>
    </location>
</feature>